<dbReference type="InterPro" id="IPR031677">
    <property type="entry name" value="TEX38"/>
</dbReference>
<evidence type="ECO:0000256" key="1">
    <source>
        <dbReference type="SAM" id="MobiDB-lite"/>
    </source>
</evidence>
<feature type="region of interest" description="Disordered" evidence="1">
    <location>
        <begin position="1"/>
        <end position="20"/>
    </location>
</feature>
<organism evidence="2 3">
    <name type="scientific">Sciurus carolinensis</name>
    <name type="common">Eastern gray squirrel</name>
    <dbReference type="NCBI Taxonomy" id="30640"/>
    <lineage>
        <taxon>Eukaryota</taxon>
        <taxon>Metazoa</taxon>
        <taxon>Chordata</taxon>
        <taxon>Craniata</taxon>
        <taxon>Vertebrata</taxon>
        <taxon>Euteleostomi</taxon>
        <taxon>Mammalia</taxon>
        <taxon>Eutheria</taxon>
        <taxon>Euarchontoglires</taxon>
        <taxon>Glires</taxon>
        <taxon>Rodentia</taxon>
        <taxon>Sciuromorpha</taxon>
        <taxon>Sciuridae</taxon>
        <taxon>Sciurinae</taxon>
        <taxon>Sciurini</taxon>
        <taxon>Sciurus</taxon>
    </lineage>
</organism>
<accession>A0AA41TC16</accession>
<dbReference type="PANTHER" id="PTHR37362">
    <property type="entry name" value="TESTIS-EXPRESSED PROTEIN 38"/>
    <property type="match status" value="1"/>
</dbReference>
<dbReference type="EMBL" id="JAATJV010449895">
    <property type="protein sequence ID" value="MBZ3891525.1"/>
    <property type="molecule type" value="Genomic_DNA"/>
</dbReference>
<keyword evidence="3" id="KW-1185">Reference proteome</keyword>
<sequence length="183" mass="19920">MVSLSSINSEPLHKHQPWNSQCSEPGDIIFRQQWGLDLPKTPIGGQISGGSSFFAESWACLGLAILWTHGTVLCDYRWLHYISALEEEAAAGEACPALGGSDESFHLHIQPTFQRRHGINAALNIGPSPAVTNTEMKVQIPGCLWERDTSEGRGYGRRGSNPRAETPVAMEAALVVSRQPVSN</sequence>
<reference evidence="2" key="1">
    <citation type="submission" date="2020-03" db="EMBL/GenBank/DDBJ databases">
        <title>Studies in the Genomics of Life Span.</title>
        <authorList>
            <person name="Glass D."/>
        </authorList>
    </citation>
    <scope>NUCLEOTIDE SEQUENCE</scope>
    <source>
        <strain evidence="2">SUZIE</strain>
        <tissue evidence="2">Muscle</tissue>
    </source>
</reference>
<proteinExistence type="predicted"/>
<gene>
    <name evidence="2" type="ORF">SUZIE_213395</name>
</gene>
<dbReference type="Pfam" id="PF15834">
    <property type="entry name" value="THEG4"/>
    <property type="match status" value="1"/>
</dbReference>
<protein>
    <submittedName>
        <fullName evidence="2">Testis-expressed sequence 38 protein</fullName>
    </submittedName>
</protein>
<dbReference type="AlphaFoldDB" id="A0AA41TC16"/>
<dbReference type="Proteomes" id="UP001166674">
    <property type="component" value="Unassembled WGS sequence"/>
</dbReference>
<comment type="caution">
    <text evidence="2">The sequence shown here is derived from an EMBL/GenBank/DDBJ whole genome shotgun (WGS) entry which is preliminary data.</text>
</comment>
<evidence type="ECO:0000313" key="3">
    <source>
        <dbReference type="Proteomes" id="UP001166674"/>
    </source>
</evidence>
<dbReference type="PANTHER" id="PTHR37362:SF1">
    <property type="entry name" value="TESTIS-EXPRESSED PROTEIN 38"/>
    <property type="match status" value="1"/>
</dbReference>
<name>A0AA41TC16_SCICA</name>
<evidence type="ECO:0000313" key="2">
    <source>
        <dbReference type="EMBL" id="MBZ3891525.1"/>
    </source>
</evidence>